<feature type="binding site" evidence="5">
    <location>
        <position position="389"/>
    </location>
    <ligand>
        <name>Ca(2+)</name>
        <dbReference type="ChEBI" id="CHEBI:29108"/>
    </ligand>
</feature>
<gene>
    <name evidence="7" type="ORF">DB32_008632</name>
</gene>
<organism evidence="7 8">
    <name type="scientific">Sandaracinus amylolyticus</name>
    <dbReference type="NCBI Taxonomy" id="927083"/>
    <lineage>
        <taxon>Bacteria</taxon>
        <taxon>Pseudomonadati</taxon>
        <taxon>Myxococcota</taxon>
        <taxon>Polyangia</taxon>
        <taxon>Polyangiales</taxon>
        <taxon>Sandaracinaceae</taxon>
        <taxon>Sandaracinus</taxon>
    </lineage>
</organism>
<dbReference type="InterPro" id="IPR023343">
    <property type="entry name" value="Penicillin_amidase_dom1"/>
</dbReference>
<feature type="chain" id="PRO_5002512022" evidence="6">
    <location>
        <begin position="23"/>
        <end position="941"/>
    </location>
</feature>
<dbReference type="Gene3D" id="3.60.20.10">
    <property type="entry name" value="Glutamine Phosphoribosylpyrophosphate, subunit 1, domain 1"/>
    <property type="match status" value="1"/>
</dbReference>
<keyword evidence="8" id="KW-1185">Reference proteome</keyword>
<feature type="signal peptide" evidence="6">
    <location>
        <begin position="1"/>
        <end position="22"/>
    </location>
</feature>
<evidence type="ECO:0000256" key="2">
    <source>
        <dbReference type="ARBA" id="ARBA00022801"/>
    </source>
</evidence>
<dbReference type="InterPro" id="IPR043146">
    <property type="entry name" value="Penicillin_amidase_N_B-knob"/>
</dbReference>
<comment type="cofactor">
    <cofactor evidence="5">
        <name>Ca(2+)</name>
        <dbReference type="ChEBI" id="CHEBI:29108"/>
    </cofactor>
    <text evidence="5">Binds 1 Ca(2+) ion per dimer.</text>
</comment>
<evidence type="ECO:0000256" key="1">
    <source>
        <dbReference type="ARBA" id="ARBA00006586"/>
    </source>
</evidence>
<keyword evidence="3" id="KW-0865">Zymogen</keyword>
<dbReference type="AlphaFoldDB" id="A0A0F6WAG4"/>
<accession>A0A0F6WAG4</accession>
<evidence type="ECO:0000313" key="7">
    <source>
        <dbReference type="EMBL" id="AKF11483.1"/>
    </source>
</evidence>
<dbReference type="Gene3D" id="2.30.120.10">
    <property type="match status" value="1"/>
</dbReference>
<protein>
    <submittedName>
        <fullName evidence="7">Penicillin amidase</fullName>
    </submittedName>
</protein>
<proteinExistence type="inferred from homology"/>
<dbReference type="KEGG" id="samy:DB32_008632"/>
<dbReference type="GO" id="GO:0016811">
    <property type="term" value="F:hydrolase activity, acting on carbon-nitrogen (but not peptide) bonds, in linear amides"/>
    <property type="evidence" value="ECO:0007669"/>
    <property type="project" value="InterPro"/>
</dbReference>
<dbReference type="GO" id="GO:0017000">
    <property type="term" value="P:antibiotic biosynthetic process"/>
    <property type="evidence" value="ECO:0007669"/>
    <property type="project" value="InterPro"/>
</dbReference>
<evidence type="ECO:0000256" key="3">
    <source>
        <dbReference type="ARBA" id="ARBA00023145"/>
    </source>
</evidence>
<reference evidence="7 8" key="1">
    <citation type="submission" date="2015-03" db="EMBL/GenBank/DDBJ databases">
        <title>Genome assembly of Sandaracinus amylolyticus DSM 53668.</title>
        <authorList>
            <person name="Sharma G."/>
            <person name="Subramanian S."/>
        </authorList>
    </citation>
    <scope>NUCLEOTIDE SEQUENCE [LARGE SCALE GENOMIC DNA]</scope>
    <source>
        <strain evidence="7 8">DSM 53668</strain>
    </source>
</reference>
<dbReference type="EMBL" id="CP011125">
    <property type="protein sequence ID" value="AKF11483.1"/>
    <property type="molecule type" value="Genomic_DNA"/>
</dbReference>
<keyword evidence="5" id="KW-0106">Calcium</keyword>
<dbReference type="PANTHER" id="PTHR34218:SF4">
    <property type="entry name" value="ACYL-HOMOSERINE LACTONE ACYLASE QUIP"/>
    <property type="match status" value="1"/>
</dbReference>
<dbReference type="Gene3D" id="1.10.439.10">
    <property type="entry name" value="Penicillin Amidohydrolase, domain 1"/>
    <property type="match status" value="1"/>
</dbReference>
<dbReference type="InterPro" id="IPR029055">
    <property type="entry name" value="Ntn_hydrolases_N"/>
</dbReference>
<dbReference type="Gene3D" id="1.10.1400.10">
    <property type="match status" value="1"/>
</dbReference>
<dbReference type="SUPFAM" id="SSF56235">
    <property type="entry name" value="N-terminal nucleophile aminohydrolases (Ntn hydrolases)"/>
    <property type="match status" value="1"/>
</dbReference>
<keyword evidence="5" id="KW-0479">Metal-binding</keyword>
<evidence type="ECO:0000256" key="6">
    <source>
        <dbReference type="SAM" id="SignalP"/>
    </source>
</evidence>
<evidence type="ECO:0000256" key="5">
    <source>
        <dbReference type="PIRSR" id="PIRSR001227-2"/>
    </source>
</evidence>
<dbReference type="STRING" id="927083.DB32_008632"/>
<keyword evidence="6" id="KW-0732">Signal</keyword>
<keyword evidence="2" id="KW-0378">Hydrolase</keyword>
<dbReference type="InterPro" id="IPR043147">
    <property type="entry name" value="Penicillin_amidase_A-knob"/>
</dbReference>
<feature type="binding site" evidence="5">
    <location>
        <position position="392"/>
    </location>
    <ligand>
        <name>Ca(2+)</name>
        <dbReference type="ChEBI" id="CHEBI:29108"/>
    </ligand>
</feature>
<feature type="active site" description="Nucleophile" evidence="4">
    <location>
        <position position="311"/>
    </location>
</feature>
<name>A0A0F6WAG4_9BACT</name>
<dbReference type="InterPro" id="IPR014395">
    <property type="entry name" value="Pen/GL7ACA/AHL_acylase"/>
</dbReference>
<evidence type="ECO:0000313" key="8">
    <source>
        <dbReference type="Proteomes" id="UP000034883"/>
    </source>
</evidence>
<dbReference type="Proteomes" id="UP000034883">
    <property type="component" value="Chromosome"/>
</dbReference>
<dbReference type="PANTHER" id="PTHR34218">
    <property type="entry name" value="PEPTIDASE S45 PENICILLIN AMIDASE"/>
    <property type="match status" value="1"/>
</dbReference>
<dbReference type="InterPro" id="IPR002692">
    <property type="entry name" value="S45"/>
</dbReference>
<evidence type="ECO:0000256" key="4">
    <source>
        <dbReference type="PIRSR" id="PIRSR001227-1"/>
    </source>
</evidence>
<dbReference type="PROSITE" id="PS51257">
    <property type="entry name" value="PROKAR_LIPOPROTEIN"/>
    <property type="match status" value="1"/>
</dbReference>
<comment type="similarity">
    <text evidence="1">Belongs to the peptidase S45 family.</text>
</comment>
<dbReference type="PIRSF" id="PIRSF001227">
    <property type="entry name" value="Pen_acylase"/>
    <property type="match status" value="1"/>
</dbReference>
<sequence>MPRMTYRFRLLLLSLASLPLLAACGDDDDAPPTTDGGTDAGMMTTTDLALPGLDGEVEVVYDDRGIPHIYGTTRHDVLVVQGYLMSRDRFAQMEFIRRSVLGRIAEIAGEDSLEDDVISRWEGYRRMGVEIYESLPTDDPARLSAEAFVEGINLYIDAVMRREEDPAVMGADVINLVIFGSSFGHWEPADIFALARFQSANLSFDPRDDLNRSARLALIQQAFPADDADPRIAARSGLFEDLFTQRPAREAFTDDGFPDGTTMALLPVIDPRPFGARFTPNVRAIRGAMPFLDRIEERQSRIFGDLVTRGSNNWTVSGEHTASGNPILSNDPHLSLISPAVWWYVHLNTARMGGEDMIDAQGTAFAGLPGVVIGFNRDIAWGVTTTGYDVTDAYQEQITGTCDADGNVTGGTVLWMGGQSPIAFHEETISLASGDPITVRFPYASHRPGSQFLPGSCVAVEGTTDRFVAVSVRYTGWEPSNELATFTGLMTATDVESGRAALDAFEVGSQNFMIVDRDDIMWSTQARIPVRSEMATNLVIDEETGEHTGYCPHMVVPGTGEYEWTGDLADTAIPHELAPARGWIATANQDNVGVTQDGNPCNDEHYVGAGFDYGWREARIQERLAELVERGDITTDDMIALQAETQSPLGRTLRDPIVAILGDTAAIEALGLTEDEETDLAAARTQLMEWTFETPHGVGATDTAEIADSVATTIFNAALTRIIPLALGDETERAMIGGPTSESARLIEWMLTSPSRLLSYDEAAMESVLWDDIRTDAVETKEEIVIRGVLAGLAFLTERMETSDWTEWRWGRLHTVRFNSVVPILGGDDVLSIPAENDPTYPNGFPRHGDWGNVDPGNFGLWNTESFSFGSGASQRLIVEMTADGPRAFNAIPGGQSIDPMSPHKQDEALLWIRNEQPPLYFTEQDVMSHAERELTVRPMD</sequence>
<dbReference type="Pfam" id="PF01804">
    <property type="entry name" value="Penicil_amidase"/>
    <property type="match status" value="1"/>
</dbReference>
<dbReference type="GO" id="GO:0046872">
    <property type="term" value="F:metal ion binding"/>
    <property type="evidence" value="ECO:0007669"/>
    <property type="project" value="UniProtKB-KW"/>
</dbReference>